<dbReference type="AlphaFoldDB" id="A0AAP7BWR3"/>
<organism evidence="1 2">
    <name type="scientific">Clostridium perfringens</name>
    <dbReference type="NCBI Taxonomy" id="1502"/>
    <lineage>
        <taxon>Bacteria</taxon>
        <taxon>Bacillati</taxon>
        <taxon>Bacillota</taxon>
        <taxon>Clostridia</taxon>
        <taxon>Eubacteriales</taxon>
        <taxon>Clostridiaceae</taxon>
        <taxon>Clostridium</taxon>
    </lineage>
</organism>
<evidence type="ECO:0000313" key="1">
    <source>
        <dbReference type="EMBL" id="NGU31134.1"/>
    </source>
</evidence>
<protein>
    <recommendedName>
        <fullName evidence="3">Thymidylate synthase</fullName>
    </recommendedName>
</protein>
<name>A0AAP7BWR3_CLOPF</name>
<comment type="caution">
    <text evidence="1">The sequence shown here is derived from an EMBL/GenBank/DDBJ whole genome shotgun (WGS) entry which is preliminary data.</text>
</comment>
<dbReference type="Proteomes" id="UP000481454">
    <property type="component" value="Unassembled WGS sequence"/>
</dbReference>
<gene>
    <name evidence="1" type="ORF">G6Z34_13665</name>
</gene>
<dbReference type="RefSeq" id="WP_164801064.1">
    <property type="nucleotide sequence ID" value="NZ_JAALLZ010000006.1"/>
</dbReference>
<dbReference type="EMBL" id="JAALLZ010000006">
    <property type="protein sequence ID" value="NGU31134.1"/>
    <property type="molecule type" value="Genomic_DNA"/>
</dbReference>
<proteinExistence type="predicted"/>
<accession>A0AAP7BWR3</accession>
<evidence type="ECO:0000313" key="2">
    <source>
        <dbReference type="Proteomes" id="UP000481454"/>
    </source>
</evidence>
<reference evidence="1 2" key="1">
    <citation type="submission" date="2020-02" db="EMBL/GenBank/DDBJ databases">
        <title>Genomic Insights into the Phylogeny and Genetic Plasticity of the Human and Animal Enteric Pathogen Clostridium perfringens.</title>
        <authorList>
            <person name="Feng Y."/>
            <person name="Hu Y."/>
        </authorList>
    </citation>
    <scope>NUCLEOTIDE SEQUENCE [LARGE SCALE GENOMIC DNA]</scope>
    <source>
        <strain evidence="1 2">CP-40</strain>
    </source>
</reference>
<sequence>MKVEILKVSGINEALFGMRNPLNSWGLSDTKDDIIGKKDLNLAQRLIDGGTEHCKFMRQIQVWLNITAPRYWWSEFDTYKVGTSASSTSTMHKLFDKKTEIKVDMFEVHSDFEKKIINELIKDLNILRDNYFKAAIQQEKDSILVTAKRILSESYLNLRTVNLNYVVLRNIVIQRKNHRLKYEWQECFCKEITKLPYAKQLIFYGMEEDYERLKGENN</sequence>
<evidence type="ECO:0008006" key="3">
    <source>
        <dbReference type="Google" id="ProtNLM"/>
    </source>
</evidence>